<feature type="compositionally biased region" description="Low complexity" evidence="5">
    <location>
        <begin position="1"/>
        <end position="11"/>
    </location>
</feature>
<evidence type="ECO:0000256" key="5">
    <source>
        <dbReference type="SAM" id="MobiDB-lite"/>
    </source>
</evidence>
<dbReference type="InterPro" id="IPR008919">
    <property type="entry name" value="Retrov_capsid_N"/>
</dbReference>
<dbReference type="InterPro" id="IPR050195">
    <property type="entry name" value="Primate_lentivir_Gag_pol-like"/>
</dbReference>
<evidence type="ECO:0000256" key="1">
    <source>
        <dbReference type="ARBA" id="ARBA00022723"/>
    </source>
</evidence>
<keyword evidence="2 4" id="KW-0863">Zinc-finger</keyword>
<feature type="region of interest" description="Disordered" evidence="5">
    <location>
        <begin position="1"/>
        <end position="25"/>
    </location>
</feature>
<feature type="domain" description="CCHC-type" evidence="6">
    <location>
        <begin position="298"/>
        <end position="313"/>
    </location>
</feature>
<dbReference type="GO" id="GO:0003676">
    <property type="term" value="F:nucleic acid binding"/>
    <property type="evidence" value="ECO:0007669"/>
    <property type="project" value="InterPro"/>
</dbReference>
<keyword evidence="8" id="KW-1185">Reference proteome</keyword>
<dbReference type="OrthoDB" id="9386882at2759"/>
<gene>
    <name evidence="7" type="ORF">B4U80_12309</name>
</gene>
<evidence type="ECO:0000313" key="7">
    <source>
        <dbReference type="EMBL" id="RWS19370.1"/>
    </source>
</evidence>
<dbReference type="SUPFAM" id="SSF47943">
    <property type="entry name" value="Retrovirus capsid protein, N-terminal core domain"/>
    <property type="match status" value="1"/>
</dbReference>
<dbReference type="GO" id="GO:0008270">
    <property type="term" value="F:zinc ion binding"/>
    <property type="evidence" value="ECO:0007669"/>
    <property type="project" value="UniProtKB-KW"/>
</dbReference>
<keyword evidence="3" id="KW-0862">Zinc</keyword>
<evidence type="ECO:0000313" key="8">
    <source>
        <dbReference type="Proteomes" id="UP000288716"/>
    </source>
</evidence>
<keyword evidence="1" id="KW-0479">Metal-binding</keyword>
<dbReference type="Gene3D" id="1.10.375.10">
    <property type="entry name" value="Human Immunodeficiency Virus Type 1 Capsid Protein"/>
    <property type="match status" value="1"/>
</dbReference>
<dbReference type="PANTHER" id="PTHR40389:SF2">
    <property type="entry name" value="ENDOGENOUS RETROVIRUS GROUP K MEMBER 24 GAG POLYPROTEIN-RELATED"/>
    <property type="match status" value="1"/>
</dbReference>
<dbReference type="InterPro" id="IPR001878">
    <property type="entry name" value="Znf_CCHC"/>
</dbReference>
<dbReference type="SUPFAM" id="SSF47353">
    <property type="entry name" value="Retrovirus capsid dimerization domain-like"/>
    <property type="match status" value="1"/>
</dbReference>
<dbReference type="AlphaFoldDB" id="A0A443RVU5"/>
<dbReference type="PANTHER" id="PTHR40389">
    <property type="entry name" value="ENDOGENOUS RETROVIRUS GROUP K MEMBER 24 GAG POLYPROTEIN-RELATED"/>
    <property type="match status" value="1"/>
</dbReference>
<evidence type="ECO:0000256" key="2">
    <source>
        <dbReference type="ARBA" id="ARBA00022771"/>
    </source>
</evidence>
<accession>A0A443RVU5</accession>
<dbReference type="Pfam" id="PF00607">
    <property type="entry name" value="Gag_p24"/>
    <property type="match status" value="1"/>
</dbReference>
<name>A0A443RVU5_9ACAR</name>
<dbReference type="PROSITE" id="PS50158">
    <property type="entry name" value="ZF_CCHC"/>
    <property type="match status" value="1"/>
</dbReference>
<protein>
    <submittedName>
        <fullName evidence="7">Vomeronasal type-2 receptor 116-like protein</fullName>
    </submittedName>
</protein>
<evidence type="ECO:0000256" key="3">
    <source>
        <dbReference type="ARBA" id="ARBA00022833"/>
    </source>
</evidence>
<comment type="caution">
    <text evidence="7">The sequence shown here is derived from an EMBL/GenBank/DDBJ whole genome shotgun (WGS) entry which is preliminary data.</text>
</comment>
<dbReference type="Gene3D" id="1.10.1200.30">
    <property type="match status" value="1"/>
</dbReference>
<dbReference type="STRING" id="299467.A0A443RVU5"/>
<evidence type="ECO:0000259" key="6">
    <source>
        <dbReference type="PROSITE" id="PS50158"/>
    </source>
</evidence>
<organism evidence="7 8">
    <name type="scientific">Leptotrombidium deliense</name>
    <dbReference type="NCBI Taxonomy" id="299467"/>
    <lineage>
        <taxon>Eukaryota</taxon>
        <taxon>Metazoa</taxon>
        <taxon>Ecdysozoa</taxon>
        <taxon>Arthropoda</taxon>
        <taxon>Chelicerata</taxon>
        <taxon>Arachnida</taxon>
        <taxon>Acari</taxon>
        <taxon>Acariformes</taxon>
        <taxon>Trombidiformes</taxon>
        <taxon>Prostigmata</taxon>
        <taxon>Anystina</taxon>
        <taxon>Parasitengona</taxon>
        <taxon>Trombiculoidea</taxon>
        <taxon>Trombiculidae</taxon>
        <taxon>Leptotrombidium</taxon>
    </lineage>
</organism>
<evidence type="ECO:0000256" key="4">
    <source>
        <dbReference type="PROSITE-ProRule" id="PRU00047"/>
    </source>
</evidence>
<dbReference type="Proteomes" id="UP000288716">
    <property type="component" value="Unassembled WGS sequence"/>
</dbReference>
<dbReference type="InterPro" id="IPR008916">
    <property type="entry name" value="Retrov_capsid_C"/>
</dbReference>
<proteinExistence type="predicted"/>
<reference evidence="7 8" key="1">
    <citation type="journal article" date="2018" name="Gigascience">
        <title>Genomes of trombidid mites reveal novel predicted allergens and laterally-transferred genes associated with secondary metabolism.</title>
        <authorList>
            <person name="Dong X."/>
            <person name="Chaisiri K."/>
            <person name="Xia D."/>
            <person name="Armstrong S.D."/>
            <person name="Fang Y."/>
            <person name="Donnelly M.J."/>
            <person name="Kadowaki T."/>
            <person name="McGarry J.W."/>
            <person name="Darby A.C."/>
            <person name="Makepeace B.L."/>
        </authorList>
    </citation>
    <scope>NUCLEOTIDE SEQUENCE [LARGE SCALE GENOMIC DNA]</scope>
    <source>
        <strain evidence="7">UoL-UT</strain>
    </source>
</reference>
<sequence length="318" mass="35408">MEVCPAQVQAQVPPPSPLCHENSRPTLEPQNSLRGYPLLVWLFWVNVNPGENRPAAWYPWEAQYLKELKKVVLEDGPNSPWAETILQGLVHQQCTIQDWKNLTKAVLPGPLYLKWCTFFNDECHAQAERNQAANPPVPVTYGMLSGSSDQYATGLQQAAIPAPYQEQVRTLGLAAWKKLEEGPAEPLVSGIIQRATEDLATFIERVEKSLQRKFPPRPLQDQFVKMLVWEGMTTDHKLACAGMKDRSMGRWIVATKDVGTQSHQSQFLVATLQAQTVSLTEALTAALSSVPPKAKGVCYGCGQPGHFKREHPNGTLFK</sequence>
<dbReference type="VEuPathDB" id="VectorBase:LDEU012670"/>
<dbReference type="GO" id="GO:0016032">
    <property type="term" value="P:viral process"/>
    <property type="evidence" value="ECO:0007669"/>
    <property type="project" value="InterPro"/>
</dbReference>
<keyword evidence="7" id="KW-0675">Receptor</keyword>
<dbReference type="EMBL" id="NCKV01027059">
    <property type="protein sequence ID" value="RWS19370.1"/>
    <property type="molecule type" value="Genomic_DNA"/>
</dbReference>